<evidence type="ECO:0000313" key="2">
    <source>
        <dbReference type="Proteomes" id="UP001153331"/>
    </source>
</evidence>
<reference evidence="1" key="1">
    <citation type="submission" date="2022-11" db="EMBL/GenBank/DDBJ databases">
        <title>Genome Sequence of Boeremia exigua.</title>
        <authorList>
            <person name="Buettner E."/>
        </authorList>
    </citation>
    <scope>NUCLEOTIDE SEQUENCE</scope>
    <source>
        <strain evidence="1">CU02</strain>
    </source>
</reference>
<dbReference type="EMBL" id="JAPHNI010000533">
    <property type="protein sequence ID" value="KAJ8110131.1"/>
    <property type="molecule type" value="Genomic_DNA"/>
</dbReference>
<gene>
    <name evidence="1" type="ORF">OPT61_g6945</name>
</gene>
<organism evidence="1 2">
    <name type="scientific">Boeremia exigua</name>
    <dbReference type="NCBI Taxonomy" id="749465"/>
    <lineage>
        <taxon>Eukaryota</taxon>
        <taxon>Fungi</taxon>
        <taxon>Dikarya</taxon>
        <taxon>Ascomycota</taxon>
        <taxon>Pezizomycotina</taxon>
        <taxon>Dothideomycetes</taxon>
        <taxon>Pleosporomycetidae</taxon>
        <taxon>Pleosporales</taxon>
        <taxon>Pleosporineae</taxon>
        <taxon>Didymellaceae</taxon>
        <taxon>Boeremia</taxon>
    </lineage>
</organism>
<sequence length="351" mass="39326">MSTSNQPSMRDASAVTFKSGPAQRRDAFYQPKPQTYFAYDPEKQWVPSPLTHDHFTASKPPYTIRLISWNIDMLVPFGNERMAVALQHLETLVHSASTDTAVVIFLQEMTSSDLNLITSSPWIQSRFNVTDKDASSWKISYYGTTILLDARLSIVKVFRVPFPSKFSRDGLFVDIAVSKPPPSAEHTPKFLRLCNVHLESLIADPPVRPDQLSIAAEYLHAPDVACALLAGDLNAIEPFDRTLHTENNLQDAFLSLGGKEDSDEGYTWGYQVPAEMRKKFGCSRMDKILFCGDVNVKSFDRIGIDVKVPDKVKQAGEQMWVTDHYGVMGEFEINGDWVLSDDKAVLVSKLS</sequence>
<evidence type="ECO:0000313" key="1">
    <source>
        <dbReference type="EMBL" id="KAJ8110131.1"/>
    </source>
</evidence>
<name>A0ACC2I5T1_9PLEO</name>
<protein>
    <submittedName>
        <fullName evidence="1">Uncharacterized protein</fullName>
    </submittedName>
</protein>
<comment type="caution">
    <text evidence="1">The sequence shown here is derived from an EMBL/GenBank/DDBJ whole genome shotgun (WGS) entry which is preliminary data.</text>
</comment>
<keyword evidence="2" id="KW-1185">Reference proteome</keyword>
<accession>A0ACC2I5T1</accession>
<dbReference type="Proteomes" id="UP001153331">
    <property type="component" value="Unassembled WGS sequence"/>
</dbReference>
<proteinExistence type="predicted"/>